<evidence type="ECO:0000313" key="2">
    <source>
        <dbReference type="Proteomes" id="UP000289184"/>
    </source>
</evidence>
<proteinExistence type="predicted"/>
<reference evidence="1 2" key="1">
    <citation type="submission" date="2018-07" db="EMBL/GenBank/DDBJ databases">
        <authorList>
            <person name="Peeters C."/>
        </authorList>
    </citation>
    <scope>NUCLEOTIDE SEQUENCE [LARGE SCALE GENOMIC DNA]</scope>
    <source>
        <strain evidence="1 2">LMG 3411</strain>
    </source>
</reference>
<sequence>MLTPTNHCAAPAAPSATAAADTDIPLRDLVCRHARELEGLLAAHLQHTAPALAPAFGQQLEACRKLGGTKFSSWLYGVTLRLLRDSLAKGFAEPSDFALRFLRGFPQSLARPMITLALSSISYVACSIYLCKPACAAPQDISLPSDWKACLDRNLR</sequence>
<dbReference type="AlphaFoldDB" id="A0A446CFY3"/>
<organism evidence="1 2">
    <name type="scientific">Achromobacter agilis</name>
    <dbReference type="NCBI Taxonomy" id="1353888"/>
    <lineage>
        <taxon>Bacteria</taxon>
        <taxon>Pseudomonadati</taxon>
        <taxon>Pseudomonadota</taxon>
        <taxon>Betaproteobacteria</taxon>
        <taxon>Burkholderiales</taxon>
        <taxon>Alcaligenaceae</taxon>
        <taxon>Achromobacter</taxon>
    </lineage>
</organism>
<accession>A0A446CFY3</accession>
<name>A0A446CFY3_9BURK</name>
<evidence type="ECO:0000313" key="1">
    <source>
        <dbReference type="EMBL" id="SSW66804.1"/>
    </source>
</evidence>
<protein>
    <submittedName>
        <fullName evidence="1">Uncharacterized protein</fullName>
    </submittedName>
</protein>
<keyword evidence="2" id="KW-1185">Reference proteome</keyword>
<dbReference type="Proteomes" id="UP000289184">
    <property type="component" value="Unassembled WGS sequence"/>
</dbReference>
<dbReference type="EMBL" id="UFQB01000010">
    <property type="protein sequence ID" value="SSW66804.1"/>
    <property type="molecule type" value="Genomic_DNA"/>
</dbReference>
<gene>
    <name evidence="1" type="ORF">AGI3411_02734</name>
</gene>
<dbReference type="OrthoDB" id="8656750at2"/>
<dbReference type="RefSeq" id="WP_129527927.1">
    <property type="nucleotide sequence ID" value="NZ_UFQB01000010.1"/>
</dbReference>